<keyword evidence="4" id="KW-0804">Transcription</keyword>
<proteinExistence type="predicted"/>
<dbReference type="PROSITE" id="PS00894">
    <property type="entry name" value="HTH_DEOR_1"/>
    <property type="match status" value="1"/>
</dbReference>
<protein>
    <submittedName>
        <fullName evidence="6">DeoR family transcriptional regulator</fullName>
    </submittedName>
</protein>
<dbReference type="InterPro" id="IPR014036">
    <property type="entry name" value="DeoR-like_C"/>
</dbReference>
<dbReference type="Pfam" id="PF00455">
    <property type="entry name" value="DeoRC"/>
    <property type="match status" value="1"/>
</dbReference>
<keyword evidence="3" id="KW-0238">DNA-binding</keyword>
<dbReference type="InterPro" id="IPR050313">
    <property type="entry name" value="Carb_Metab_HTH_regulators"/>
</dbReference>
<dbReference type="EMBL" id="RBKU01000001">
    <property type="protein sequence ID" value="RKR81711.1"/>
    <property type="molecule type" value="Genomic_DNA"/>
</dbReference>
<dbReference type="Proteomes" id="UP000268007">
    <property type="component" value="Unassembled WGS sequence"/>
</dbReference>
<dbReference type="PROSITE" id="PS51000">
    <property type="entry name" value="HTH_DEOR_2"/>
    <property type="match status" value="1"/>
</dbReference>
<sequence length="248" mass="27550">MLKKERHALIIKEINLHNKVLSSDLALRLNVSEDTIRRDLNEMDEAGTIVKVHGGALSRSYHYPFQQNDIYAGDAKKEIAKKAMSMIKDGMVVLTGGGTTVLQMVRLLPDNRTATIFTISPLVALQLADHPLITVILIGGQFSKNSQVCVGTQVVSYLHEIRFDICFLGTNGISIGDGVTDSDLDIVQVKKAMINASNKVAIMCVAEKLNTVQRMRVCQLHQIHCLITDLQPDDNALHAYRRENILLY</sequence>
<organism evidence="6 7">
    <name type="scientific">Mucilaginibacter gracilis</name>
    <dbReference type="NCBI Taxonomy" id="423350"/>
    <lineage>
        <taxon>Bacteria</taxon>
        <taxon>Pseudomonadati</taxon>
        <taxon>Bacteroidota</taxon>
        <taxon>Sphingobacteriia</taxon>
        <taxon>Sphingobacteriales</taxon>
        <taxon>Sphingobacteriaceae</taxon>
        <taxon>Mucilaginibacter</taxon>
    </lineage>
</organism>
<evidence type="ECO:0000256" key="1">
    <source>
        <dbReference type="ARBA" id="ARBA00022491"/>
    </source>
</evidence>
<gene>
    <name evidence="6" type="ORF">BDD43_1861</name>
</gene>
<dbReference type="OrthoDB" id="9798651at2"/>
<evidence type="ECO:0000256" key="3">
    <source>
        <dbReference type="ARBA" id="ARBA00023125"/>
    </source>
</evidence>
<dbReference type="SUPFAM" id="SSF100950">
    <property type="entry name" value="NagB/RpiA/CoA transferase-like"/>
    <property type="match status" value="1"/>
</dbReference>
<dbReference type="RefSeq" id="WP_121197388.1">
    <property type="nucleotide sequence ID" value="NZ_RBKU01000001.1"/>
</dbReference>
<evidence type="ECO:0000313" key="7">
    <source>
        <dbReference type="Proteomes" id="UP000268007"/>
    </source>
</evidence>
<dbReference type="PRINTS" id="PR00037">
    <property type="entry name" value="HTHLACR"/>
</dbReference>
<comment type="caution">
    <text evidence="6">The sequence shown here is derived from an EMBL/GenBank/DDBJ whole genome shotgun (WGS) entry which is preliminary data.</text>
</comment>
<dbReference type="SMART" id="SM01134">
    <property type="entry name" value="DeoRC"/>
    <property type="match status" value="1"/>
</dbReference>
<dbReference type="SMART" id="SM00420">
    <property type="entry name" value="HTH_DEOR"/>
    <property type="match status" value="1"/>
</dbReference>
<dbReference type="Pfam" id="PF08220">
    <property type="entry name" value="HTH_DeoR"/>
    <property type="match status" value="1"/>
</dbReference>
<reference evidence="6 7" key="1">
    <citation type="submission" date="2018-10" db="EMBL/GenBank/DDBJ databases">
        <title>Genomic Encyclopedia of Archaeal and Bacterial Type Strains, Phase II (KMG-II): from individual species to whole genera.</title>
        <authorList>
            <person name="Goeker M."/>
        </authorList>
    </citation>
    <scope>NUCLEOTIDE SEQUENCE [LARGE SCALE GENOMIC DNA]</scope>
    <source>
        <strain evidence="6 7">DSM 18602</strain>
    </source>
</reference>
<dbReference type="PANTHER" id="PTHR30363">
    <property type="entry name" value="HTH-TYPE TRANSCRIPTIONAL REGULATOR SRLR-RELATED"/>
    <property type="match status" value="1"/>
</dbReference>
<keyword evidence="7" id="KW-1185">Reference proteome</keyword>
<dbReference type="InterPro" id="IPR037171">
    <property type="entry name" value="NagB/RpiA_transferase-like"/>
</dbReference>
<dbReference type="SUPFAM" id="SSF46785">
    <property type="entry name" value="Winged helix' DNA-binding domain"/>
    <property type="match status" value="1"/>
</dbReference>
<dbReference type="Gene3D" id="3.40.50.1360">
    <property type="match status" value="1"/>
</dbReference>
<feature type="domain" description="HTH deoR-type" evidence="5">
    <location>
        <begin position="3"/>
        <end position="58"/>
    </location>
</feature>
<dbReference type="AlphaFoldDB" id="A0A495IZB0"/>
<name>A0A495IZB0_9SPHI</name>
<dbReference type="Gene3D" id="1.10.10.10">
    <property type="entry name" value="Winged helix-like DNA-binding domain superfamily/Winged helix DNA-binding domain"/>
    <property type="match status" value="1"/>
</dbReference>
<dbReference type="GO" id="GO:0003700">
    <property type="term" value="F:DNA-binding transcription factor activity"/>
    <property type="evidence" value="ECO:0007669"/>
    <property type="project" value="InterPro"/>
</dbReference>
<evidence type="ECO:0000256" key="2">
    <source>
        <dbReference type="ARBA" id="ARBA00023015"/>
    </source>
</evidence>
<keyword evidence="1" id="KW-0678">Repressor</keyword>
<evidence type="ECO:0000259" key="5">
    <source>
        <dbReference type="PROSITE" id="PS51000"/>
    </source>
</evidence>
<evidence type="ECO:0000313" key="6">
    <source>
        <dbReference type="EMBL" id="RKR81711.1"/>
    </source>
</evidence>
<dbReference type="PANTHER" id="PTHR30363:SF4">
    <property type="entry name" value="GLYCEROL-3-PHOSPHATE REGULON REPRESSOR"/>
    <property type="match status" value="1"/>
</dbReference>
<evidence type="ECO:0000256" key="4">
    <source>
        <dbReference type="ARBA" id="ARBA00023163"/>
    </source>
</evidence>
<keyword evidence="2" id="KW-0805">Transcription regulation</keyword>
<dbReference type="InterPro" id="IPR036388">
    <property type="entry name" value="WH-like_DNA-bd_sf"/>
</dbReference>
<accession>A0A495IZB0</accession>
<dbReference type="GO" id="GO:0003677">
    <property type="term" value="F:DNA binding"/>
    <property type="evidence" value="ECO:0007669"/>
    <property type="project" value="UniProtKB-KW"/>
</dbReference>
<dbReference type="InterPro" id="IPR018356">
    <property type="entry name" value="Tscrpt_reg_HTH_DeoR_CS"/>
</dbReference>
<dbReference type="InterPro" id="IPR001034">
    <property type="entry name" value="DeoR_HTH"/>
</dbReference>
<dbReference type="InterPro" id="IPR036390">
    <property type="entry name" value="WH_DNA-bd_sf"/>
</dbReference>